<dbReference type="Pfam" id="PF13630">
    <property type="entry name" value="SdpI"/>
    <property type="match status" value="1"/>
</dbReference>
<protein>
    <recommendedName>
        <fullName evidence="1">Immunity protein SdpI</fullName>
    </recommendedName>
</protein>
<dbReference type="PIRSF" id="PIRSF038959">
    <property type="entry name" value="SdpI"/>
    <property type="match status" value="1"/>
</dbReference>
<dbReference type="RefSeq" id="WP_088099615.1">
    <property type="nucleotide sequence ID" value="NZ_FMAK01000054.1"/>
</dbReference>
<evidence type="ECO:0000259" key="3">
    <source>
        <dbReference type="Pfam" id="PF07853"/>
    </source>
</evidence>
<feature type="transmembrane region" description="Helical" evidence="2">
    <location>
        <begin position="51"/>
        <end position="70"/>
    </location>
</feature>
<feature type="domain" description="DUF1648" evidence="3">
    <location>
        <begin position="14"/>
        <end position="48"/>
    </location>
</feature>
<dbReference type="InterPro" id="IPR025962">
    <property type="entry name" value="SdpI/YhfL"/>
</dbReference>
<dbReference type="Proteomes" id="UP000195696">
    <property type="component" value="Unassembled WGS sequence"/>
</dbReference>
<sequence length="212" mass="23788">MKRHVLPWSLISAIAIGWYIVWPYLPEQIPRHYNAAGIVDGYFSKVEASSFSIGSMLVLYMMWLAIGYVDITKGKYKQQAKVLTAINYAILFIGFGCNIFALLAASNYIASASIAFNFGLGTLFLVLGNYMQQTKPNGLVGIRMDWTLENPVVWRKTHRFASKVFVIGALCIYAGALLPDPFNIFMAIGIILVCIFISTIKSYVIYKKEMQL</sequence>
<keyword evidence="1 2" id="KW-0472">Membrane</keyword>
<proteinExistence type="predicted"/>
<dbReference type="EMBL" id="FMAK01000054">
    <property type="protein sequence ID" value="SCB70797.1"/>
    <property type="molecule type" value="Genomic_DNA"/>
</dbReference>
<keyword evidence="2" id="KW-0812">Transmembrane</keyword>
<keyword evidence="2" id="KW-1133">Transmembrane helix</keyword>
<feature type="transmembrane region" description="Helical" evidence="2">
    <location>
        <begin position="184"/>
        <end position="206"/>
    </location>
</feature>
<evidence type="ECO:0000313" key="5">
    <source>
        <dbReference type="Proteomes" id="UP000195696"/>
    </source>
</evidence>
<dbReference type="GO" id="GO:0009636">
    <property type="term" value="P:response to toxic substance"/>
    <property type="evidence" value="ECO:0007669"/>
    <property type="project" value="TreeGrafter"/>
</dbReference>
<gene>
    <name evidence="4" type="ORF">BWGO95_04975</name>
</gene>
<dbReference type="AlphaFoldDB" id="A0A1G4EUF2"/>
<organism evidence="4 5">
    <name type="scientific">Bacillus mycoides</name>
    <dbReference type="NCBI Taxonomy" id="1405"/>
    <lineage>
        <taxon>Bacteria</taxon>
        <taxon>Bacillati</taxon>
        <taxon>Bacillota</taxon>
        <taxon>Bacilli</taxon>
        <taxon>Bacillales</taxon>
        <taxon>Bacillaceae</taxon>
        <taxon>Bacillus</taxon>
        <taxon>Bacillus cereus group</taxon>
    </lineage>
</organism>
<evidence type="ECO:0000256" key="2">
    <source>
        <dbReference type="SAM" id="Phobius"/>
    </source>
</evidence>
<dbReference type="InterPro" id="IPR012867">
    <property type="entry name" value="DUF1648"/>
</dbReference>
<dbReference type="GO" id="GO:0016020">
    <property type="term" value="C:membrane"/>
    <property type="evidence" value="ECO:0007669"/>
    <property type="project" value="UniProtKB-SubCell"/>
</dbReference>
<dbReference type="PANTHER" id="PTHR37810:SF5">
    <property type="entry name" value="IMMUNITY PROTEIN SDPI"/>
    <property type="match status" value="1"/>
</dbReference>
<dbReference type="Pfam" id="PF07853">
    <property type="entry name" value="DUF1648"/>
    <property type="match status" value="1"/>
</dbReference>
<feature type="transmembrane region" description="Helical" evidence="2">
    <location>
        <begin position="82"/>
        <end position="102"/>
    </location>
</feature>
<evidence type="ECO:0000313" key="4">
    <source>
        <dbReference type="EMBL" id="SCB70797.1"/>
    </source>
</evidence>
<reference evidence="4 5" key="1">
    <citation type="submission" date="2016-08" db="EMBL/GenBank/DDBJ databases">
        <authorList>
            <person name="Seilhamer J.J."/>
        </authorList>
    </citation>
    <scope>NUCLEOTIDE SEQUENCE [LARGE SCALE GENOMIC DNA]</scope>
    <source>
        <strain evidence="4 5">SDA_GO95</strain>
    </source>
</reference>
<comment type="function">
    <text evidence="1">Immunity protein that provides protection for the cell against the toxic effects of SDP, its own SdpC-derived killing factor, and that functions as a receptor/signal transduction protein as well. Once SDP accumulates in the extracellular milieu, SdpI binds to SDP, causing sequestration of SdpR at the bacterial membrane.</text>
</comment>
<name>A0A1G4EUF2_BACMY</name>
<comment type="subcellular location">
    <subcellularLocation>
        <location evidence="1">Membrane</location>
    </subcellularLocation>
</comment>
<accession>A0A1G4EUF2</accession>
<evidence type="ECO:0000256" key="1">
    <source>
        <dbReference type="PIRNR" id="PIRNR038959"/>
    </source>
</evidence>
<feature type="transmembrane region" description="Helical" evidence="2">
    <location>
        <begin position="108"/>
        <end position="127"/>
    </location>
</feature>
<feature type="transmembrane region" description="Helical" evidence="2">
    <location>
        <begin position="5"/>
        <end position="25"/>
    </location>
</feature>
<dbReference type="InterPro" id="IPR026272">
    <property type="entry name" value="SdpI"/>
</dbReference>
<feature type="transmembrane region" description="Helical" evidence="2">
    <location>
        <begin position="160"/>
        <end position="178"/>
    </location>
</feature>
<dbReference type="PANTHER" id="PTHR37810">
    <property type="entry name" value="IMMUNITY PROTEIN SDPI"/>
    <property type="match status" value="1"/>
</dbReference>